<dbReference type="AlphaFoldDB" id="A0A8J5M567"/>
<protein>
    <recommendedName>
        <fullName evidence="3">HAT C-terminal dimerisation domain-containing protein</fullName>
    </recommendedName>
</protein>
<dbReference type="PANTHER" id="PTHR40866:SF1">
    <property type="entry name" value="BED-TYPE DOMAIN-CONTAINING PROTEIN"/>
    <property type="match status" value="1"/>
</dbReference>
<evidence type="ECO:0000313" key="2">
    <source>
        <dbReference type="Proteomes" id="UP000709295"/>
    </source>
</evidence>
<organism evidence="1 2">
    <name type="scientific">Phytophthora aleatoria</name>
    <dbReference type="NCBI Taxonomy" id="2496075"/>
    <lineage>
        <taxon>Eukaryota</taxon>
        <taxon>Sar</taxon>
        <taxon>Stramenopiles</taxon>
        <taxon>Oomycota</taxon>
        <taxon>Peronosporomycetes</taxon>
        <taxon>Peronosporales</taxon>
        <taxon>Peronosporaceae</taxon>
        <taxon>Phytophthora</taxon>
    </lineage>
</organism>
<keyword evidence="2" id="KW-1185">Reference proteome</keyword>
<sequence length="394" mass="44414">MTYRQLCPHYFTDLGEGLFECKTCGRHKKRATGTDYSNLLSHLTSKHDGFAAEFAELPASATPSIASFGFVDETTRNIYQWMPTSVKTIKRYMRYVTLAIGYIIAKEMGTSFCLMFDGWTSHSLHFLAIAEAHLERISSVLSVYEKDIDMARFIVAALAKVTSYKPIKANSTRRSSTFQMQEHYCKMRDAIMTAEAVEEYVSRGHAHRRITSVVEKLRELDSVYVKLQAEKRTLAEVWLLFDGCADNYPIMADYLSPSAEIFHSPLFESAIVKLQNELPLPTDERREVEGIVLPPSAPQVDPTKKTDFAASVLQDAKRPRLAGHVDMEYDPLLLCAPPTSNTCERLFSGCKLILTSLRASTLPANFETVTFLRANRSLWNCGTLLGCPEEYVIL</sequence>
<name>A0A8J5M567_9STRA</name>
<accession>A0A8J5M567</accession>
<comment type="caution">
    <text evidence="1">The sequence shown here is derived from an EMBL/GenBank/DDBJ whole genome shotgun (WGS) entry which is preliminary data.</text>
</comment>
<dbReference type="Proteomes" id="UP000709295">
    <property type="component" value="Unassembled WGS sequence"/>
</dbReference>
<evidence type="ECO:0008006" key="3">
    <source>
        <dbReference type="Google" id="ProtNLM"/>
    </source>
</evidence>
<proteinExistence type="predicted"/>
<evidence type="ECO:0000313" key="1">
    <source>
        <dbReference type="EMBL" id="KAG6956096.1"/>
    </source>
</evidence>
<reference evidence="1" key="1">
    <citation type="submission" date="2021-01" db="EMBL/GenBank/DDBJ databases">
        <title>Phytophthora aleatoria, a newly-described species from Pinus radiata is distinct from Phytophthora cactorum isolates based on comparative genomics.</title>
        <authorList>
            <person name="Mcdougal R."/>
            <person name="Panda P."/>
            <person name="Williams N."/>
            <person name="Studholme D.J."/>
        </authorList>
    </citation>
    <scope>NUCLEOTIDE SEQUENCE</scope>
    <source>
        <strain evidence="1">NZFS 4037</strain>
    </source>
</reference>
<dbReference type="PANTHER" id="PTHR40866">
    <property type="entry name" value="BED-TYPE DOMAIN-CONTAINING PROTEIN"/>
    <property type="match status" value="1"/>
</dbReference>
<gene>
    <name evidence="1" type="ORF">JG688_00011581</name>
</gene>
<dbReference type="EMBL" id="JAENGY010000823">
    <property type="protein sequence ID" value="KAG6956096.1"/>
    <property type="molecule type" value="Genomic_DNA"/>
</dbReference>